<keyword evidence="3" id="KW-1185">Reference proteome</keyword>
<protein>
    <submittedName>
        <fullName evidence="2">Uncharacterized protein</fullName>
    </submittedName>
</protein>
<dbReference type="EMBL" id="DS269883">
    <property type="protein sequence ID" value="EFO89368.1"/>
    <property type="molecule type" value="Genomic_DNA"/>
</dbReference>
<keyword evidence="1" id="KW-0472">Membrane</keyword>
<dbReference type="HOGENOM" id="CLU_193221_0_0_1"/>
<feature type="transmembrane region" description="Helical" evidence="1">
    <location>
        <begin position="32"/>
        <end position="55"/>
    </location>
</feature>
<reference evidence="2" key="1">
    <citation type="submission" date="2007-07" db="EMBL/GenBank/DDBJ databases">
        <title>PCAP assembly of the Caenorhabditis remanei genome.</title>
        <authorList>
            <consortium name="The Caenorhabditis remanei Sequencing Consortium"/>
            <person name="Wilson R.K."/>
        </authorList>
    </citation>
    <scope>NUCLEOTIDE SEQUENCE [LARGE SCALE GENOMIC DNA]</scope>
    <source>
        <strain evidence="2">PB4641</strain>
    </source>
</reference>
<accession>E3NS61</accession>
<dbReference type="OrthoDB" id="5809728at2759"/>
<sequence length="83" mass="9715">MTSKQDIETYFRKNYYGICPKSTSFFSSSNSVVYSLFGSNIYNVPLFILGGFCVLRKTPKSMSSMKWVYFNMHFWLVHCLNLL</sequence>
<keyword evidence="1" id="KW-1133">Transmembrane helix</keyword>
<keyword evidence="1" id="KW-0812">Transmembrane</keyword>
<dbReference type="Pfam" id="PF10318">
    <property type="entry name" value="7TM_GPCR_Srh"/>
    <property type="match status" value="1"/>
</dbReference>
<dbReference type="InParanoid" id="E3NS61"/>
<evidence type="ECO:0000256" key="1">
    <source>
        <dbReference type="SAM" id="Phobius"/>
    </source>
</evidence>
<evidence type="ECO:0000313" key="2">
    <source>
        <dbReference type="EMBL" id="EFO89368.1"/>
    </source>
</evidence>
<evidence type="ECO:0000313" key="3">
    <source>
        <dbReference type="Proteomes" id="UP000008281"/>
    </source>
</evidence>
<gene>
    <name evidence="2" type="ORF">CRE_02760</name>
</gene>
<dbReference type="Proteomes" id="UP000008281">
    <property type="component" value="Unassembled WGS sequence"/>
</dbReference>
<dbReference type="AlphaFoldDB" id="E3NS61"/>
<dbReference type="InterPro" id="IPR019422">
    <property type="entry name" value="7TM_GPCR_serpentine_rcpt_Srh"/>
</dbReference>
<proteinExistence type="predicted"/>
<organism evidence="3">
    <name type="scientific">Caenorhabditis remanei</name>
    <name type="common">Caenorhabditis vulgaris</name>
    <dbReference type="NCBI Taxonomy" id="31234"/>
    <lineage>
        <taxon>Eukaryota</taxon>
        <taxon>Metazoa</taxon>
        <taxon>Ecdysozoa</taxon>
        <taxon>Nematoda</taxon>
        <taxon>Chromadorea</taxon>
        <taxon>Rhabditida</taxon>
        <taxon>Rhabditina</taxon>
        <taxon>Rhabditomorpha</taxon>
        <taxon>Rhabditoidea</taxon>
        <taxon>Rhabditidae</taxon>
        <taxon>Peloderinae</taxon>
        <taxon>Caenorhabditis</taxon>
    </lineage>
</organism>
<name>E3NS61_CAERE</name>